<dbReference type="PATRIC" id="fig|272123.3.peg.1950"/>
<dbReference type="eggNOG" id="ENOG5034A50">
    <property type="taxonomic scope" value="Bacteria"/>
</dbReference>
<keyword evidence="1" id="KW-0812">Transmembrane</keyword>
<name>K9ZG10_ANACC</name>
<proteinExistence type="predicted"/>
<protein>
    <submittedName>
        <fullName evidence="2">Uncharacterized protein</fullName>
    </submittedName>
</protein>
<gene>
    <name evidence="2" type="ordered locus">Anacy_1790</name>
</gene>
<evidence type="ECO:0000313" key="2">
    <source>
        <dbReference type="EMBL" id="AFZ57280.1"/>
    </source>
</evidence>
<keyword evidence="1" id="KW-0472">Membrane</keyword>
<reference evidence="3" key="1">
    <citation type="journal article" date="2013" name="Proc. Natl. Acad. Sci. U.S.A.">
        <title>Improving the coverage of the cyanobacterial phylum using diversity-driven genome sequencing.</title>
        <authorList>
            <person name="Shih P.M."/>
            <person name="Wu D."/>
            <person name="Latifi A."/>
            <person name="Axen S.D."/>
            <person name="Fewer D.P."/>
            <person name="Talla E."/>
            <person name="Calteau A."/>
            <person name="Cai F."/>
            <person name="Tandeau de Marsac N."/>
            <person name="Rippka R."/>
            <person name="Herdman M."/>
            <person name="Sivonen K."/>
            <person name="Coursin T."/>
            <person name="Laurent T."/>
            <person name="Goodwin L."/>
            <person name="Nolan M."/>
            <person name="Davenport K.W."/>
            <person name="Han C.S."/>
            <person name="Rubin E.M."/>
            <person name="Eisen J.A."/>
            <person name="Woyke T."/>
            <person name="Gugger M."/>
            <person name="Kerfeld C.A."/>
        </authorList>
    </citation>
    <scope>NUCLEOTIDE SEQUENCE [LARGE SCALE GENOMIC DNA]</scope>
    <source>
        <strain evidence="3">ATCC 27899 / PCC 7122</strain>
    </source>
</reference>
<dbReference type="HOGENOM" id="CLU_1530814_0_0_3"/>
<feature type="transmembrane region" description="Helical" evidence="1">
    <location>
        <begin position="141"/>
        <end position="161"/>
    </location>
</feature>
<keyword evidence="1" id="KW-1133">Transmembrane helix</keyword>
<organism evidence="2 3">
    <name type="scientific">Anabaena cylindrica (strain ATCC 27899 / PCC 7122)</name>
    <dbReference type="NCBI Taxonomy" id="272123"/>
    <lineage>
        <taxon>Bacteria</taxon>
        <taxon>Bacillati</taxon>
        <taxon>Cyanobacteriota</taxon>
        <taxon>Cyanophyceae</taxon>
        <taxon>Nostocales</taxon>
        <taxon>Nostocaceae</taxon>
        <taxon>Anabaena</taxon>
    </lineage>
</organism>
<keyword evidence="3" id="KW-1185">Reference proteome</keyword>
<feature type="transmembrane region" description="Helical" evidence="1">
    <location>
        <begin position="66"/>
        <end position="88"/>
    </location>
</feature>
<dbReference type="AlphaFoldDB" id="K9ZG10"/>
<sequence>MTNIKLTYEYTLNSIKAASESIDKLNTKLTVILTLSGILINFGKDLPAYSTYIKCHTDKYPCITCYLLQLIAYILISISIVTSLWGLLPTKAGKIVLPEQLLTDEWNKAEEENYMTALIRYLEKETLLELNELRSKKGKRLNYTIMAMGGAVLLLGLDKILGASVPVLENFCRNL</sequence>
<dbReference type="KEGG" id="acy:Anacy_1790"/>
<dbReference type="RefSeq" id="WP_015213928.1">
    <property type="nucleotide sequence ID" value="NC_019771.1"/>
</dbReference>
<accession>K9ZG10</accession>
<dbReference type="Proteomes" id="UP000010474">
    <property type="component" value="Chromosome"/>
</dbReference>
<dbReference type="OrthoDB" id="9954179at2"/>
<dbReference type="EMBL" id="CP003659">
    <property type="protein sequence ID" value="AFZ57280.1"/>
    <property type="molecule type" value="Genomic_DNA"/>
</dbReference>
<evidence type="ECO:0000313" key="3">
    <source>
        <dbReference type="Proteomes" id="UP000010474"/>
    </source>
</evidence>
<evidence type="ECO:0000256" key="1">
    <source>
        <dbReference type="SAM" id="Phobius"/>
    </source>
</evidence>